<protein>
    <submittedName>
        <fullName evidence="1">Uncharacterized protein</fullName>
    </submittedName>
</protein>
<dbReference type="RefSeq" id="XP_025350842.1">
    <property type="nucleotide sequence ID" value="XM_025495497.1"/>
</dbReference>
<evidence type="ECO:0000313" key="2">
    <source>
        <dbReference type="Proteomes" id="UP000245942"/>
    </source>
</evidence>
<sequence length="149" mass="16180">MPRHHVKVFLDSHRHCFFNPSLLPMSRAPHHWSCQFCGTSGSAESMSLHLCTCCPQPIVLVDMASPVDRKTRSLAGCAEQEAGLEPLPRAPLGTPVEATRRIKTWPLTHTASSPLVSFLLQPGSTLALVAGAGRRLHLLTLLHTSSPCT</sequence>
<name>A0A316UEN9_9BASI</name>
<dbReference type="GeneID" id="37017231"/>
<evidence type="ECO:0000313" key="1">
    <source>
        <dbReference type="EMBL" id="PWN23682.1"/>
    </source>
</evidence>
<gene>
    <name evidence="1" type="ORF">BCV69DRAFT_7446</name>
</gene>
<reference evidence="1 2" key="1">
    <citation type="journal article" date="2018" name="Mol. Biol. Evol.">
        <title>Broad Genomic Sampling Reveals a Smut Pathogenic Ancestry of the Fungal Clade Ustilaginomycotina.</title>
        <authorList>
            <person name="Kijpornyongpan T."/>
            <person name="Mondo S.J."/>
            <person name="Barry K."/>
            <person name="Sandor L."/>
            <person name="Lee J."/>
            <person name="Lipzen A."/>
            <person name="Pangilinan J."/>
            <person name="LaButti K."/>
            <person name="Hainaut M."/>
            <person name="Henrissat B."/>
            <person name="Grigoriev I.V."/>
            <person name="Spatafora J.W."/>
            <person name="Aime M.C."/>
        </authorList>
    </citation>
    <scope>NUCLEOTIDE SEQUENCE [LARGE SCALE GENOMIC DNA]</scope>
    <source>
        <strain evidence="1 2">MCA 4718</strain>
    </source>
</reference>
<dbReference type="Proteomes" id="UP000245942">
    <property type="component" value="Unassembled WGS sequence"/>
</dbReference>
<keyword evidence="2" id="KW-1185">Reference proteome</keyword>
<proteinExistence type="predicted"/>
<dbReference type="EMBL" id="KZ819321">
    <property type="protein sequence ID" value="PWN23682.1"/>
    <property type="molecule type" value="Genomic_DNA"/>
</dbReference>
<dbReference type="AlphaFoldDB" id="A0A316UEN9"/>
<accession>A0A316UEN9</accession>
<organism evidence="1 2">
    <name type="scientific">Pseudomicrostroma glucosiphilum</name>
    <dbReference type="NCBI Taxonomy" id="1684307"/>
    <lineage>
        <taxon>Eukaryota</taxon>
        <taxon>Fungi</taxon>
        <taxon>Dikarya</taxon>
        <taxon>Basidiomycota</taxon>
        <taxon>Ustilaginomycotina</taxon>
        <taxon>Exobasidiomycetes</taxon>
        <taxon>Microstromatales</taxon>
        <taxon>Microstromatales incertae sedis</taxon>
        <taxon>Pseudomicrostroma</taxon>
    </lineage>
</organism>